<dbReference type="PANTHER" id="PTHR33154:SF18">
    <property type="entry name" value="ARSENICAL RESISTANCE OPERON REPRESSOR"/>
    <property type="match status" value="1"/>
</dbReference>
<dbReference type="EMBL" id="CP044222">
    <property type="protein sequence ID" value="QEW07402.1"/>
    <property type="molecule type" value="Genomic_DNA"/>
</dbReference>
<dbReference type="InterPro" id="IPR051081">
    <property type="entry name" value="HTH_MetalResp_TranReg"/>
</dbReference>
<dbReference type="GO" id="GO:0003700">
    <property type="term" value="F:DNA-binding transcription factor activity"/>
    <property type="evidence" value="ECO:0007669"/>
    <property type="project" value="InterPro"/>
</dbReference>
<dbReference type="PRINTS" id="PR00778">
    <property type="entry name" value="HTHARSR"/>
</dbReference>
<name>A0A5J6LGC4_9GAMM</name>
<dbReference type="PROSITE" id="PS50987">
    <property type="entry name" value="HTH_ARSR_2"/>
    <property type="match status" value="1"/>
</dbReference>
<dbReference type="GO" id="GO:0003677">
    <property type="term" value="F:DNA binding"/>
    <property type="evidence" value="ECO:0007669"/>
    <property type="project" value="UniProtKB-KW"/>
</dbReference>
<protein>
    <submittedName>
        <fullName evidence="7">Metalloregulator ArsR/SmtB family transcription factor</fullName>
    </submittedName>
</protein>
<evidence type="ECO:0000313" key="7">
    <source>
        <dbReference type="EMBL" id="QEW07402.1"/>
    </source>
</evidence>
<dbReference type="InterPro" id="IPR001845">
    <property type="entry name" value="HTH_ArsR_DNA-bd_dom"/>
</dbReference>
<dbReference type="SUPFAM" id="SSF46785">
    <property type="entry name" value="Winged helix' DNA-binding domain"/>
    <property type="match status" value="1"/>
</dbReference>
<dbReference type="NCBIfam" id="NF033788">
    <property type="entry name" value="HTH_metalloreg"/>
    <property type="match status" value="1"/>
</dbReference>
<dbReference type="RefSeq" id="WP_151056789.1">
    <property type="nucleotide sequence ID" value="NZ_CP044222.1"/>
</dbReference>
<dbReference type="Proteomes" id="UP000325606">
    <property type="component" value="Chromosome"/>
</dbReference>
<keyword evidence="4" id="KW-0804">Transcription</keyword>
<evidence type="ECO:0000256" key="2">
    <source>
        <dbReference type="ARBA" id="ARBA00023015"/>
    </source>
</evidence>
<dbReference type="AlphaFoldDB" id="A0A5J6LGC4"/>
<evidence type="ECO:0000256" key="4">
    <source>
        <dbReference type="ARBA" id="ARBA00023163"/>
    </source>
</evidence>
<gene>
    <name evidence="7" type="ORF">F5I99_13380</name>
</gene>
<feature type="region of interest" description="Disordered" evidence="5">
    <location>
        <begin position="95"/>
        <end position="115"/>
    </location>
</feature>
<dbReference type="GO" id="GO:0046685">
    <property type="term" value="P:response to arsenic-containing substance"/>
    <property type="evidence" value="ECO:0007669"/>
    <property type="project" value="UniProtKB-KW"/>
</dbReference>
<proteinExistence type="predicted"/>
<dbReference type="KEGG" id="nik:F5I99_13380"/>
<dbReference type="NCBIfam" id="NF007528">
    <property type="entry name" value="PRK10141.1"/>
    <property type="match status" value="1"/>
</dbReference>
<dbReference type="PANTHER" id="PTHR33154">
    <property type="entry name" value="TRANSCRIPTIONAL REGULATOR, ARSR FAMILY"/>
    <property type="match status" value="1"/>
</dbReference>
<keyword evidence="8" id="KW-1185">Reference proteome</keyword>
<evidence type="ECO:0000256" key="5">
    <source>
        <dbReference type="SAM" id="MobiDB-lite"/>
    </source>
</evidence>
<dbReference type="Pfam" id="PF01022">
    <property type="entry name" value="HTH_5"/>
    <property type="match status" value="1"/>
</dbReference>
<accession>A0A5J6LGC4</accession>
<dbReference type="InterPro" id="IPR036390">
    <property type="entry name" value="WH_DNA-bd_sf"/>
</dbReference>
<dbReference type="CDD" id="cd00090">
    <property type="entry name" value="HTH_ARSR"/>
    <property type="match status" value="1"/>
</dbReference>
<evidence type="ECO:0000256" key="1">
    <source>
        <dbReference type="ARBA" id="ARBA00022849"/>
    </source>
</evidence>
<reference evidence="7 8" key="1">
    <citation type="submission" date="2019-09" db="EMBL/GenBank/DDBJ databases">
        <title>Nitrincola iocasae sp. nov., a bacterium isolated from the sediment collected at a cold seep field in South China Sea.</title>
        <authorList>
            <person name="Zhang H."/>
            <person name="Wang H."/>
            <person name="Li C."/>
        </authorList>
    </citation>
    <scope>NUCLEOTIDE SEQUENCE [LARGE SCALE GENOMIC DNA]</scope>
    <source>
        <strain evidence="7 8">KXZD1103</strain>
    </source>
</reference>
<keyword evidence="1" id="KW-0059">Arsenical resistance</keyword>
<sequence>MDAVVFFKCLSDSTRLRIINLLQQRGELCVCELMTALQESQPKVSRHLAQLRNCGLLKDQRRGQWVYYRINPALPAWTADVLNASCQGESQQLASDQQNLLNQQSTDPCGQPDTL</sequence>
<evidence type="ECO:0000313" key="8">
    <source>
        <dbReference type="Proteomes" id="UP000325606"/>
    </source>
</evidence>
<dbReference type="InterPro" id="IPR036388">
    <property type="entry name" value="WH-like_DNA-bd_sf"/>
</dbReference>
<evidence type="ECO:0000256" key="3">
    <source>
        <dbReference type="ARBA" id="ARBA00023125"/>
    </source>
</evidence>
<dbReference type="SMART" id="SM00418">
    <property type="entry name" value="HTH_ARSR"/>
    <property type="match status" value="1"/>
</dbReference>
<keyword evidence="3" id="KW-0238">DNA-binding</keyword>
<dbReference type="InterPro" id="IPR011991">
    <property type="entry name" value="ArsR-like_HTH"/>
</dbReference>
<dbReference type="FunFam" id="1.10.10.10:FF:000279">
    <property type="entry name" value="Transcriptional regulator, ArsR family"/>
    <property type="match status" value="1"/>
</dbReference>
<evidence type="ECO:0000259" key="6">
    <source>
        <dbReference type="PROSITE" id="PS50987"/>
    </source>
</evidence>
<organism evidence="7 8">
    <name type="scientific">Nitrincola iocasae</name>
    <dbReference type="NCBI Taxonomy" id="2614693"/>
    <lineage>
        <taxon>Bacteria</taxon>
        <taxon>Pseudomonadati</taxon>
        <taxon>Pseudomonadota</taxon>
        <taxon>Gammaproteobacteria</taxon>
        <taxon>Oceanospirillales</taxon>
        <taxon>Oceanospirillaceae</taxon>
        <taxon>Nitrincola</taxon>
    </lineage>
</organism>
<feature type="domain" description="HTH arsR-type" evidence="6">
    <location>
        <begin position="1"/>
        <end position="89"/>
    </location>
</feature>
<dbReference type="Gene3D" id="1.10.10.10">
    <property type="entry name" value="Winged helix-like DNA-binding domain superfamily/Winged helix DNA-binding domain"/>
    <property type="match status" value="1"/>
</dbReference>
<keyword evidence="2" id="KW-0805">Transcription regulation</keyword>